<keyword evidence="3" id="KW-1185">Reference proteome</keyword>
<reference evidence="2 3" key="1">
    <citation type="submission" date="2024-05" db="EMBL/GenBank/DDBJ databases">
        <authorList>
            <person name="Wallberg A."/>
        </authorList>
    </citation>
    <scope>NUCLEOTIDE SEQUENCE [LARGE SCALE GENOMIC DNA]</scope>
</reference>
<feature type="compositionally biased region" description="Polar residues" evidence="1">
    <location>
        <begin position="42"/>
        <end position="71"/>
    </location>
</feature>
<evidence type="ECO:0000313" key="3">
    <source>
        <dbReference type="Proteomes" id="UP001497623"/>
    </source>
</evidence>
<evidence type="ECO:0000313" key="2">
    <source>
        <dbReference type="EMBL" id="CAL4127546.1"/>
    </source>
</evidence>
<evidence type="ECO:0000256" key="1">
    <source>
        <dbReference type="SAM" id="MobiDB-lite"/>
    </source>
</evidence>
<name>A0AAV2RL70_MEGNR</name>
<dbReference type="EMBL" id="CAXKWB010025184">
    <property type="protein sequence ID" value="CAL4127546.1"/>
    <property type="molecule type" value="Genomic_DNA"/>
</dbReference>
<dbReference type="AlphaFoldDB" id="A0AAV2RL70"/>
<gene>
    <name evidence="2" type="ORF">MNOR_LOCUS25883</name>
</gene>
<feature type="non-terminal residue" evidence="2">
    <location>
        <position position="102"/>
    </location>
</feature>
<feature type="region of interest" description="Disordered" evidence="1">
    <location>
        <begin position="1"/>
        <end position="25"/>
    </location>
</feature>
<sequence>MRFSYGRASRKIHDPPALWGGGRRGHSQLQQNFYSDLLQQNGSTQNKFASRNSKSQQHLDLPSLTHQNGGTDHQDFHLIRISPKLIRKQVQHTTKYRPIRSL</sequence>
<protein>
    <submittedName>
        <fullName evidence="2">Uncharacterized protein</fullName>
    </submittedName>
</protein>
<comment type="caution">
    <text evidence="2">The sequence shown here is derived from an EMBL/GenBank/DDBJ whole genome shotgun (WGS) entry which is preliminary data.</text>
</comment>
<accession>A0AAV2RL70</accession>
<feature type="region of interest" description="Disordered" evidence="1">
    <location>
        <begin position="42"/>
        <end position="72"/>
    </location>
</feature>
<proteinExistence type="predicted"/>
<organism evidence="2 3">
    <name type="scientific">Meganyctiphanes norvegica</name>
    <name type="common">Northern krill</name>
    <name type="synonym">Thysanopoda norvegica</name>
    <dbReference type="NCBI Taxonomy" id="48144"/>
    <lineage>
        <taxon>Eukaryota</taxon>
        <taxon>Metazoa</taxon>
        <taxon>Ecdysozoa</taxon>
        <taxon>Arthropoda</taxon>
        <taxon>Crustacea</taxon>
        <taxon>Multicrustacea</taxon>
        <taxon>Malacostraca</taxon>
        <taxon>Eumalacostraca</taxon>
        <taxon>Eucarida</taxon>
        <taxon>Euphausiacea</taxon>
        <taxon>Euphausiidae</taxon>
        <taxon>Meganyctiphanes</taxon>
    </lineage>
</organism>
<dbReference type="Proteomes" id="UP001497623">
    <property type="component" value="Unassembled WGS sequence"/>
</dbReference>